<feature type="region of interest" description="Disordered" evidence="1">
    <location>
        <begin position="414"/>
        <end position="450"/>
    </location>
</feature>
<organism evidence="3">
    <name type="scientific">viral metagenome</name>
    <dbReference type="NCBI Taxonomy" id="1070528"/>
    <lineage>
        <taxon>unclassified sequences</taxon>
        <taxon>metagenomes</taxon>
        <taxon>organismal metagenomes</taxon>
    </lineage>
</organism>
<evidence type="ECO:0000313" key="3">
    <source>
        <dbReference type="EMBL" id="QJI05451.1"/>
    </source>
</evidence>
<protein>
    <submittedName>
        <fullName evidence="3">Uncharacterized protein</fullName>
    </submittedName>
</protein>
<sequence>MAKPQKSIMMYECPDCHTQFKGQDCPECGLSKGKIKLAKDGLPQNMHKSDVLFGSVDDLAPSRSIIDNEDSEFLKKRAQYQNEETMDNLRESMLTKSEIKNAELKRELLKSRLALEQFDPVPNGPNTQNWPSVLPLQQNNPSLDQGQQLQGMFNQQSPQSLFMSKFMGMKPDQRSELLEQVADADPNAIQALSSMMTGSQPAMYPYMMQPGMMNPYTMQGMMPQPQKEQTNSDPIEKTVLIMSSMFDMLQKMQPPRDNGLKDTLSEFKNEIVKMNEKVNTISRKEHFSEDQSIRNELNGLKQHLQSVSTKPNVIESIRDLKNLIGELEVTGLINTNHPGENIEDTIRLKETSHKIDMENRKQFFEEETLKAKESKTNLQRQFAQALFQKELQKTIQPKEEIPSPPIMYRNVAHQPMKNNPQNAPPKSVFSEHVSDSGFVQETREVTPKET</sequence>
<feature type="compositionally biased region" description="Basic and acidic residues" evidence="1">
    <location>
        <begin position="441"/>
        <end position="450"/>
    </location>
</feature>
<gene>
    <name evidence="3" type="ORF">MM171A01080_0013</name>
    <name evidence="2" type="ORF">MM171B01379_0008</name>
</gene>
<dbReference type="AlphaFoldDB" id="A0A6M3Y5D6"/>
<name>A0A6M3Y5D6_9ZZZZ</name>
<dbReference type="EMBL" id="MT145201">
    <property type="protein sequence ID" value="QJI05451.1"/>
    <property type="molecule type" value="Genomic_DNA"/>
</dbReference>
<proteinExistence type="predicted"/>
<accession>A0A6M3Y5D6</accession>
<dbReference type="EMBL" id="MT143772">
    <property type="protein sequence ID" value="QJB02288.1"/>
    <property type="molecule type" value="Genomic_DNA"/>
</dbReference>
<evidence type="ECO:0000256" key="1">
    <source>
        <dbReference type="SAM" id="MobiDB-lite"/>
    </source>
</evidence>
<reference evidence="3" key="1">
    <citation type="submission" date="2020-03" db="EMBL/GenBank/DDBJ databases">
        <title>The deep terrestrial virosphere.</title>
        <authorList>
            <person name="Holmfeldt K."/>
            <person name="Nilsson E."/>
            <person name="Simone D."/>
            <person name="Lopez-Fernandez M."/>
            <person name="Wu X."/>
            <person name="de Brujin I."/>
            <person name="Lundin D."/>
            <person name="Andersson A."/>
            <person name="Bertilsson S."/>
            <person name="Dopson M."/>
        </authorList>
    </citation>
    <scope>NUCLEOTIDE SEQUENCE</scope>
    <source>
        <strain evidence="3">MM171A01080</strain>
        <strain evidence="2">MM171B01379</strain>
    </source>
</reference>
<evidence type="ECO:0000313" key="2">
    <source>
        <dbReference type="EMBL" id="QJB02288.1"/>
    </source>
</evidence>